<dbReference type="InterPro" id="IPR000831">
    <property type="entry name" value="Trp_repress"/>
</dbReference>
<evidence type="ECO:0000313" key="1">
    <source>
        <dbReference type="EMBL" id="ADE38687.1"/>
    </source>
</evidence>
<dbReference type="Proteomes" id="UP000007460">
    <property type="component" value="Chromosome"/>
</dbReference>
<dbReference type="InterPro" id="IPR010921">
    <property type="entry name" value="Trp_repressor/repl_initiator"/>
</dbReference>
<sequence length="100" mass="11568">MVQMKRNEIQTKHEQDLFDAILTLENNGEARSFFYDLCTPAELEGLIDRWRVAQMLVQKVPYRKIAAETSVSTATIVRVARFLNNGFDGYKTIMQRQGKL</sequence>
<evidence type="ECO:0008006" key="3">
    <source>
        <dbReference type="Google" id="ProtNLM"/>
    </source>
</evidence>
<dbReference type="GO" id="GO:0003700">
    <property type="term" value="F:DNA-binding transcription factor activity"/>
    <property type="evidence" value="ECO:0007669"/>
    <property type="project" value="InterPro"/>
</dbReference>
<organism evidence="1 2">
    <name type="scientific">Puniceispirillum marinum (strain IMCC1322)</name>
    <dbReference type="NCBI Taxonomy" id="488538"/>
    <lineage>
        <taxon>Bacteria</taxon>
        <taxon>Pseudomonadati</taxon>
        <taxon>Pseudomonadota</taxon>
        <taxon>Alphaproteobacteria</taxon>
        <taxon>Candidatus Puniceispirillales</taxon>
        <taxon>Candidatus Puniceispirillaceae</taxon>
        <taxon>Candidatus Puniceispirillum</taxon>
    </lineage>
</organism>
<dbReference type="RefSeq" id="WP_013045317.1">
    <property type="nucleotide sequence ID" value="NC_014010.1"/>
</dbReference>
<dbReference type="InterPro" id="IPR038116">
    <property type="entry name" value="TrpR-like_sf"/>
</dbReference>
<dbReference type="SUPFAM" id="SSF48295">
    <property type="entry name" value="TrpR-like"/>
    <property type="match status" value="1"/>
</dbReference>
<dbReference type="KEGG" id="apb:SAR116_0444"/>
<dbReference type="GO" id="GO:0043565">
    <property type="term" value="F:sequence-specific DNA binding"/>
    <property type="evidence" value="ECO:0007669"/>
    <property type="project" value="InterPro"/>
</dbReference>
<gene>
    <name evidence="1" type="ordered locus">SAR116_0444</name>
</gene>
<evidence type="ECO:0000313" key="2">
    <source>
        <dbReference type="Proteomes" id="UP000007460"/>
    </source>
</evidence>
<reference evidence="1 2" key="1">
    <citation type="journal article" date="2010" name="J. Bacteriol.">
        <title>Complete genome sequence of "Candidatus Puniceispirillum marinum" IMCC1322, a representative of the SAR116 clade in the Alphaproteobacteria.</title>
        <authorList>
            <person name="Oh H.M."/>
            <person name="Kwon K.K."/>
            <person name="Kang I."/>
            <person name="Kang S.G."/>
            <person name="Lee J.H."/>
            <person name="Kim S.J."/>
            <person name="Cho J.C."/>
        </authorList>
    </citation>
    <scope>NUCLEOTIDE SEQUENCE [LARGE SCALE GENOMIC DNA]</scope>
    <source>
        <strain evidence="1 2">IMCC1322</strain>
    </source>
</reference>
<protein>
    <recommendedName>
        <fullName evidence="3">TrpR like protein, YerC/YecD</fullName>
    </recommendedName>
</protein>
<dbReference type="Gene3D" id="1.10.1270.10">
    <property type="entry name" value="TrpR-like"/>
    <property type="match status" value="1"/>
</dbReference>
<dbReference type="eggNOG" id="COG4496">
    <property type="taxonomic scope" value="Bacteria"/>
</dbReference>
<dbReference type="PANTHER" id="PTHR40080:SF1">
    <property type="entry name" value="TRPR-LIKE PROTEIN YERC_YECD"/>
    <property type="match status" value="1"/>
</dbReference>
<dbReference type="NCBIfam" id="TIGR02531">
    <property type="entry name" value="yecD_yerC"/>
    <property type="match status" value="1"/>
</dbReference>
<dbReference type="STRING" id="488538.SAR116_0444"/>
<accession>D5BQX3</accession>
<dbReference type="EMBL" id="CP001751">
    <property type="protein sequence ID" value="ADE38687.1"/>
    <property type="molecule type" value="Genomic_DNA"/>
</dbReference>
<dbReference type="InterPro" id="IPR013368">
    <property type="entry name" value="YecD_YerC"/>
</dbReference>
<keyword evidence="2" id="KW-1185">Reference proteome</keyword>
<dbReference type="Pfam" id="PF01371">
    <property type="entry name" value="Trp_repressor"/>
    <property type="match status" value="1"/>
</dbReference>
<dbReference type="HOGENOM" id="CLU_147939_1_1_5"/>
<dbReference type="PIRSF" id="PIRSF012508">
    <property type="entry name" value="YerC"/>
    <property type="match status" value="1"/>
</dbReference>
<proteinExistence type="predicted"/>
<name>D5BQX3_PUNMI</name>
<dbReference type="AlphaFoldDB" id="D5BQX3"/>
<dbReference type="PANTHER" id="PTHR40080">
    <property type="entry name" value="LMO1763 PROTEIN"/>
    <property type="match status" value="1"/>
</dbReference>